<keyword evidence="7" id="KW-1185">Reference proteome</keyword>
<dbReference type="GO" id="GO:0003677">
    <property type="term" value="F:DNA binding"/>
    <property type="evidence" value="ECO:0007669"/>
    <property type="project" value="UniProtKB-KW"/>
</dbReference>
<dbReference type="PANTHER" id="PTHR45566">
    <property type="entry name" value="HTH-TYPE TRANSCRIPTIONAL REGULATOR YHJB-RELATED"/>
    <property type="match status" value="1"/>
</dbReference>
<dbReference type="RefSeq" id="WP_189608588.1">
    <property type="nucleotide sequence ID" value="NZ_BMXR01000005.1"/>
</dbReference>
<dbReference type="InterPro" id="IPR016032">
    <property type="entry name" value="Sig_transdc_resp-reg_C-effctor"/>
</dbReference>
<evidence type="ECO:0000256" key="1">
    <source>
        <dbReference type="ARBA" id="ARBA00022553"/>
    </source>
</evidence>
<dbReference type="CDD" id="cd17535">
    <property type="entry name" value="REC_NarL-like"/>
    <property type="match status" value="1"/>
</dbReference>
<dbReference type="CDD" id="cd06170">
    <property type="entry name" value="LuxR_C_like"/>
    <property type="match status" value="1"/>
</dbReference>
<dbReference type="Pfam" id="PF00072">
    <property type="entry name" value="Response_reg"/>
    <property type="match status" value="1"/>
</dbReference>
<sequence>MAYQLLIADDHPLFRDALMMALRQDRLAESRIELASTLDETLSHLQSSPDLDLLLLDLRMPGSEGFFGLIQIRKEFPEVPVVVISGSDEPNIIARTRAFGALGFITKSAPTDEIRRAVLTVLEGDEIWPENLPPVEEEDDLVDIARRVNDLTDQQLRVLQQLQQGRLNKQIAYDLNISEATVKAHVTAIFRKLGVLNRTQAVILMNRLALESDPSLSGGG</sequence>
<dbReference type="AlphaFoldDB" id="A0A918K9V1"/>
<dbReference type="SUPFAM" id="SSF46894">
    <property type="entry name" value="C-terminal effector domain of the bipartite response regulators"/>
    <property type="match status" value="1"/>
</dbReference>
<dbReference type="GO" id="GO:0000160">
    <property type="term" value="P:phosphorelay signal transduction system"/>
    <property type="evidence" value="ECO:0007669"/>
    <property type="project" value="InterPro"/>
</dbReference>
<evidence type="ECO:0000259" key="5">
    <source>
        <dbReference type="PROSITE" id="PS50110"/>
    </source>
</evidence>
<dbReference type="InterPro" id="IPR051015">
    <property type="entry name" value="EvgA-like"/>
</dbReference>
<dbReference type="PRINTS" id="PR00038">
    <property type="entry name" value="HTHLUXR"/>
</dbReference>
<dbReference type="GO" id="GO:0006355">
    <property type="term" value="P:regulation of DNA-templated transcription"/>
    <property type="evidence" value="ECO:0007669"/>
    <property type="project" value="InterPro"/>
</dbReference>
<dbReference type="Gene3D" id="3.40.50.2300">
    <property type="match status" value="1"/>
</dbReference>
<dbReference type="SUPFAM" id="SSF52172">
    <property type="entry name" value="CheY-like"/>
    <property type="match status" value="1"/>
</dbReference>
<dbReference type="Proteomes" id="UP000626148">
    <property type="component" value="Unassembled WGS sequence"/>
</dbReference>
<proteinExistence type="predicted"/>
<feature type="modified residue" description="4-aspartylphosphate" evidence="3">
    <location>
        <position position="57"/>
    </location>
</feature>
<dbReference type="InterPro" id="IPR001789">
    <property type="entry name" value="Sig_transdc_resp-reg_receiver"/>
</dbReference>
<dbReference type="PROSITE" id="PS50043">
    <property type="entry name" value="HTH_LUXR_2"/>
    <property type="match status" value="1"/>
</dbReference>
<dbReference type="Pfam" id="PF00196">
    <property type="entry name" value="GerE"/>
    <property type="match status" value="1"/>
</dbReference>
<name>A0A918K9V1_9GAMM</name>
<keyword evidence="2 6" id="KW-0238">DNA-binding</keyword>
<dbReference type="SMART" id="SM00448">
    <property type="entry name" value="REC"/>
    <property type="match status" value="1"/>
</dbReference>
<dbReference type="InterPro" id="IPR000792">
    <property type="entry name" value="Tscrpt_reg_LuxR_C"/>
</dbReference>
<dbReference type="InterPro" id="IPR036388">
    <property type="entry name" value="WH-like_DNA-bd_sf"/>
</dbReference>
<dbReference type="EMBL" id="BMXR01000005">
    <property type="protein sequence ID" value="GGX54201.1"/>
    <property type="molecule type" value="Genomic_DNA"/>
</dbReference>
<reference evidence="6" key="1">
    <citation type="journal article" date="2014" name="Int. J. Syst. Evol. Microbiol.">
        <title>Complete genome sequence of Corynebacterium casei LMG S-19264T (=DSM 44701T), isolated from a smear-ripened cheese.</title>
        <authorList>
            <consortium name="US DOE Joint Genome Institute (JGI-PGF)"/>
            <person name="Walter F."/>
            <person name="Albersmeier A."/>
            <person name="Kalinowski J."/>
            <person name="Ruckert C."/>
        </authorList>
    </citation>
    <scope>NUCLEOTIDE SEQUENCE</scope>
    <source>
        <strain evidence="6">KCTC 22169</strain>
    </source>
</reference>
<comment type="caution">
    <text evidence="6">The sequence shown here is derived from an EMBL/GenBank/DDBJ whole genome shotgun (WGS) entry which is preliminary data.</text>
</comment>
<evidence type="ECO:0000313" key="6">
    <source>
        <dbReference type="EMBL" id="GGX54201.1"/>
    </source>
</evidence>
<protein>
    <submittedName>
        <fullName evidence="6">DNA-binding response regulator</fullName>
    </submittedName>
</protein>
<organism evidence="6 7">
    <name type="scientific">Saccharospirillum salsuginis</name>
    <dbReference type="NCBI Taxonomy" id="418750"/>
    <lineage>
        <taxon>Bacteria</taxon>
        <taxon>Pseudomonadati</taxon>
        <taxon>Pseudomonadota</taxon>
        <taxon>Gammaproteobacteria</taxon>
        <taxon>Oceanospirillales</taxon>
        <taxon>Saccharospirillaceae</taxon>
        <taxon>Saccharospirillum</taxon>
    </lineage>
</organism>
<dbReference type="SMART" id="SM00421">
    <property type="entry name" value="HTH_LUXR"/>
    <property type="match status" value="1"/>
</dbReference>
<dbReference type="PANTHER" id="PTHR45566:SF1">
    <property type="entry name" value="HTH-TYPE TRANSCRIPTIONAL REGULATOR YHJB-RELATED"/>
    <property type="match status" value="1"/>
</dbReference>
<evidence type="ECO:0000256" key="3">
    <source>
        <dbReference type="PROSITE-ProRule" id="PRU00169"/>
    </source>
</evidence>
<accession>A0A918K9V1</accession>
<dbReference type="InterPro" id="IPR058245">
    <property type="entry name" value="NreC/VraR/RcsB-like_REC"/>
</dbReference>
<evidence type="ECO:0000313" key="7">
    <source>
        <dbReference type="Proteomes" id="UP000626148"/>
    </source>
</evidence>
<evidence type="ECO:0000259" key="4">
    <source>
        <dbReference type="PROSITE" id="PS50043"/>
    </source>
</evidence>
<feature type="domain" description="Response regulatory" evidence="5">
    <location>
        <begin position="4"/>
        <end position="122"/>
    </location>
</feature>
<dbReference type="Gene3D" id="1.10.10.10">
    <property type="entry name" value="Winged helix-like DNA-binding domain superfamily/Winged helix DNA-binding domain"/>
    <property type="match status" value="1"/>
</dbReference>
<evidence type="ECO:0000256" key="2">
    <source>
        <dbReference type="ARBA" id="ARBA00023125"/>
    </source>
</evidence>
<dbReference type="PROSITE" id="PS00622">
    <property type="entry name" value="HTH_LUXR_1"/>
    <property type="match status" value="1"/>
</dbReference>
<gene>
    <name evidence="6" type="primary">tcsR</name>
    <name evidence="6" type="ORF">GCM10007392_21910</name>
</gene>
<dbReference type="PROSITE" id="PS50110">
    <property type="entry name" value="RESPONSE_REGULATORY"/>
    <property type="match status" value="1"/>
</dbReference>
<reference evidence="6" key="2">
    <citation type="submission" date="2020-09" db="EMBL/GenBank/DDBJ databases">
        <authorList>
            <person name="Sun Q."/>
            <person name="Kim S."/>
        </authorList>
    </citation>
    <scope>NUCLEOTIDE SEQUENCE</scope>
    <source>
        <strain evidence="6">KCTC 22169</strain>
    </source>
</reference>
<feature type="domain" description="HTH luxR-type" evidence="4">
    <location>
        <begin position="144"/>
        <end position="209"/>
    </location>
</feature>
<dbReference type="InterPro" id="IPR011006">
    <property type="entry name" value="CheY-like_superfamily"/>
</dbReference>
<keyword evidence="1 3" id="KW-0597">Phosphoprotein</keyword>